<evidence type="ECO:0000259" key="1">
    <source>
        <dbReference type="PROSITE" id="PS50127"/>
    </source>
</evidence>
<name>F4PS48_CACFS</name>
<proteinExistence type="predicted"/>
<sequence length="151" mass="17316">MLKRVNKEMMDWSNNHPNWATLDRFDHDTLTLEFTIMGPPDTPYSGGVFKVHAKLPIDYPFKRPSMSIQTPIYHPNISSSICCCLIPELEGWSPMYTVARCIGQLYQILIEPVIDHPCEIDISTQFKENRELFDLVAAEHTKQNAMPHLAA</sequence>
<dbReference type="EMBL" id="GL883010">
    <property type="protein sequence ID" value="EGG21431.1"/>
    <property type="molecule type" value="Genomic_DNA"/>
</dbReference>
<accession>F4PS48</accession>
<evidence type="ECO:0000313" key="2">
    <source>
        <dbReference type="EMBL" id="EGG21431.1"/>
    </source>
</evidence>
<organism evidence="2 3">
    <name type="scientific">Cavenderia fasciculata</name>
    <name type="common">Slime mold</name>
    <name type="synonym">Dictyostelium fasciculatum</name>
    <dbReference type="NCBI Taxonomy" id="261658"/>
    <lineage>
        <taxon>Eukaryota</taxon>
        <taxon>Amoebozoa</taxon>
        <taxon>Evosea</taxon>
        <taxon>Eumycetozoa</taxon>
        <taxon>Dictyostelia</taxon>
        <taxon>Acytosteliales</taxon>
        <taxon>Cavenderiaceae</taxon>
        <taxon>Cavenderia</taxon>
    </lineage>
</organism>
<protein>
    <recommendedName>
        <fullName evidence="1">UBC core domain-containing protein</fullName>
    </recommendedName>
</protein>
<dbReference type="SUPFAM" id="SSF54495">
    <property type="entry name" value="UBC-like"/>
    <property type="match status" value="1"/>
</dbReference>
<dbReference type="PROSITE" id="PS50127">
    <property type="entry name" value="UBC_2"/>
    <property type="match status" value="1"/>
</dbReference>
<reference evidence="3" key="1">
    <citation type="journal article" date="2011" name="Genome Res.">
        <title>Phylogeny-wide analysis of social amoeba genomes highlights ancient origins for complex intercellular communication.</title>
        <authorList>
            <person name="Heidel A.J."/>
            <person name="Lawal H.M."/>
            <person name="Felder M."/>
            <person name="Schilde C."/>
            <person name="Helps N.R."/>
            <person name="Tunggal B."/>
            <person name="Rivero F."/>
            <person name="John U."/>
            <person name="Schleicher M."/>
            <person name="Eichinger L."/>
            <person name="Platzer M."/>
            <person name="Noegel A.A."/>
            <person name="Schaap P."/>
            <person name="Gloeckner G."/>
        </authorList>
    </citation>
    <scope>NUCLEOTIDE SEQUENCE [LARGE SCALE GENOMIC DNA]</scope>
    <source>
        <strain evidence="3">SH3</strain>
    </source>
</reference>
<dbReference type="AlphaFoldDB" id="F4PS48"/>
<dbReference type="STRING" id="1054147.F4PS48"/>
<dbReference type="Pfam" id="PF00179">
    <property type="entry name" value="UQ_con"/>
    <property type="match status" value="1"/>
</dbReference>
<evidence type="ECO:0000313" key="3">
    <source>
        <dbReference type="Proteomes" id="UP000007797"/>
    </source>
</evidence>
<dbReference type="GeneID" id="14872689"/>
<dbReference type="InterPro" id="IPR016135">
    <property type="entry name" value="UBQ-conjugating_enzyme/RWD"/>
</dbReference>
<dbReference type="SMART" id="SM00212">
    <property type="entry name" value="UBCc"/>
    <property type="match status" value="1"/>
</dbReference>
<dbReference type="Gene3D" id="3.10.110.10">
    <property type="entry name" value="Ubiquitin Conjugating Enzyme"/>
    <property type="match status" value="1"/>
</dbReference>
<keyword evidence="3" id="KW-1185">Reference proteome</keyword>
<dbReference type="Proteomes" id="UP000007797">
    <property type="component" value="Unassembled WGS sequence"/>
</dbReference>
<dbReference type="KEGG" id="dfa:DFA_01315"/>
<dbReference type="InterPro" id="IPR000608">
    <property type="entry name" value="UBC"/>
</dbReference>
<dbReference type="PANTHER" id="PTHR24068">
    <property type="entry name" value="UBIQUITIN-CONJUGATING ENZYME E2"/>
    <property type="match status" value="1"/>
</dbReference>
<dbReference type="RefSeq" id="XP_004359281.1">
    <property type="nucleotide sequence ID" value="XM_004359224.1"/>
</dbReference>
<gene>
    <name evidence="2" type="ORF">DFA_01315</name>
</gene>
<feature type="domain" description="UBC core" evidence="1">
    <location>
        <begin position="1"/>
        <end position="146"/>
    </location>
</feature>
<dbReference type="OrthoDB" id="9978460at2759"/>